<name>M7SD03_EUTLA</name>
<dbReference type="Proteomes" id="UP000012174">
    <property type="component" value="Unassembled WGS sequence"/>
</dbReference>
<evidence type="ECO:0000313" key="4">
    <source>
        <dbReference type="Proteomes" id="UP000012174"/>
    </source>
</evidence>
<organism evidence="3 4">
    <name type="scientific">Eutypa lata (strain UCR-EL1)</name>
    <name type="common">Grapevine dieback disease fungus</name>
    <name type="synonym">Eutypa armeniacae</name>
    <dbReference type="NCBI Taxonomy" id="1287681"/>
    <lineage>
        <taxon>Eukaryota</taxon>
        <taxon>Fungi</taxon>
        <taxon>Dikarya</taxon>
        <taxon>Ascomycota</taxon>
        <taxon>Pezizomycotina</taxon>
        <taxon>Sordariomycetes</taxon>
        <taxon>Xylariomycetidae</taxon>
        <taxon>Xylariales</taxon>
        <taxon>Diatrypaceae</taxon>
        <taxon>Eutypa</taxon>
    </lineage>
</organism>
<dbReference type="EMBL" id="KB707123">
    <property type="protein sequence ID" value="EMR64084.1"/>
    <property type="molecule type" value="Genomic_DNA"/>
</dbReference>
<dbReference type="GO" id="GO:0140662">
    <property type="term" value="F:ATP-dependent protein folding chaperone"/>
    <property type="evidence" value="ECO:0007669"/>
    <property type="project" value="InterPro"/>
</dbReference>
<dbReference type="SUPFAM" id="SSF53067">
    <property type="entry name" value="Actin-like ATPase domain"/>
    <property type="match status" value="2"/>
</dbReference>
<evidence type="ECO:0000256" key="2">
    <source>
        <dbReference type="ARBA" id="ARBA00022840"/>
    </source>
</evidence>
<dbReference type="Pfam" id="PF00012">
    <property type="entry name" value="HSP70"/>
    <property type="match status" value="1"/>
</dbReference>
<dbReference type="GO" id="GO:0005524">
    <property type="term" value="F:ATP binding"/>
    <property type="evidence" value="ECO:0007669"/>
    <property type="project" value="UniProtKB-KW"/>
</dbReference>
<gene>
    <name evidence="3" type="ORF">UCREL1_8957</name>
</gene>
<evidence type="ECO:0000256" key="1">
    <source>
        <dbReference type="ARBA" id="ARBA00022741"/>
    </source>
</evidence>
<keyword evidence="3" id="KW-0346">Stress response</keyword>
<dbReference type="AlphaFoldDB" id="M7SD03"/>
<keyword evidence="1" id="KW-0547">Nucleotide-binding</keyword>
<accession>M7SD03</accession>
<dbReference type="PANTHER" id="PTHR14187">
    <property type="entry name" value="ALPHA KINASE/ELONGATION FACTOR 2 KINASE"/>
    <property type="match status" value="1"/>
</dbReference>
<dbReference type="HOGENOM" id="CLU_009958_6_0_1"/>
<dbReference type="InterPro" id="IPR043129">
    <property type="entry name" value="ATPase_NBD"/>
</dbReference>
<dbReference type="OMA" id="NDIWFLE"/>
<dbReference type="PANTHER" id="PTHR14187:SF5">
    <property type="entry name" value="HEAT SHOCK 70 KDA PROTEIN 12A"/>
    <property type="match status" value="1"/>
</dbReference>
<protein>
    <submittedName>
        <fullName evidence="3">Putative heat shock 70 kDa protein 12a protein</fullName>
    </submittedName>
</protein>
<dbReference type="Gene3D" id="3.30.420.40">
    <property type="match status" value="1"/>
</dbReference>
<dbReference type="eggNOG" id="KOG0101">
    <property type="taxonomic scope" value="Eukaryota"/>
</dbReference>
<reference evidence="4" key="1">
    <citation type="journal article" date="2013" name="Genome Announc.">
        <title>Draft genome sequence of the grapevine dieback fungus Eutypa lata UCR-EL1.</title>
        <authorList>
            <person name="Blanco-Ulate B."/>
            <person name="Rolshausen P.E."/>
            <person name="Cantu D."/>
        </authorList>
    </citation>
    <scope>NUCLEOTIDE SEQUENCE [LARGE SCALE GENOMIC DNA]</scope>
    <source>
        <strain evidence="4">UCR-EL1</strain>
    </source>
</reference>
<keyword evidence="4" id="KW-1185">Reference proteome</keyword>
<dbReference type="KEGG" id="ela:UCREL1_8957"/>
<dbReference type="CDD" id="cd10170">
    <property type="entry name" value="ASKHA_NBD_HSP70"/>
    <property type="match status" value="1"/>
</dbReference>
<proteinExistence type="predicted"/>
<evidence type="ECO:0000313" key="3">
    <source>
        <dbReference type="EMBL" id="EMR64084.1"/>
    </source>
</evidence>
<keyword evidence="2" id="KW-0067">ATP-binding</keyword>
<dbReference type="OrthoDB" id="5332281at2759"/>
<dbReference type="STRING" id="1287681.M7SD03"/>
<dbReference type="InterPro" id="IPR013126">
    <property type="entry name" value="Hsp_70_fam"/>
</dbReference>
<sequence length="374" mass="41305">MKTANACRRVAYAFTNDHEKIYTVDTWPGADDRIVPKTPTTLQYEHDSITKFKWGYQLDQSNEEKIVGLKLLLDPDQNCPYQIPADTQTEIEQLPKPVVEIASDYIRSIFQHALKEIEKGYFPGFINGFKKQYILTVPAVWSDPAKALTERHQAARNAGISPVDMITEPEAAALYTLQTMKDKGLKDGDAIIICDAGGGTVDLISYEIVSQSPFHVKALTIPSGGAHGSLMLNKSFEKEVRNIVGEDAFGTLKKTPGYQGAMREFDLVHKLSFRGPGDADRYVSFPMANLADNKAKGLMKNSITLSGQTMFRIFDPIIKEIDKLVSDQVKDGTHSGRSGVKAIFLVGGFGASEFLKERIQASNPGIMVIQPKEA</sequence>